<name>A0ABU6D483_9GAMM</name>
<gene>
    <name evidence="1" type="ORF">VSS37_19240</name>
</gene>
<dbReference type="RefSeq" id="WP_324697833.1">
    <property type="nucleotide sequence ID" value="NZ_JAYMYJ010000151.1"/>
</dbReference>
<comment type="caution">
    <text evidence="1">The sequence shown here is derived from an EMBL/GenBank/DDBJ whole genome shotgun (WGS) entry which is preliminary data.</text>
</comment>
<accession>A0ABU6D483</accession>
<reference evidence="2" key="1">
    <citation type="submission" date="2023-07" db="EMBL/GenBank/DDBJ databases">
        <title>The carbon used by Thiothrix.</title>
        <authorList>
            <person name="Chen L."/>
        </authorList>
    </citation>
    <scope>NUCLEOTIDE SEQUENCE [LARGE SCALE GENOMIC DNA]</scope>
</reference>
<proteinExistence type="predicted"/>
<evidence type="ECO:0000313" key="1">
    <source>
        <dbReference type="EMBL" id="MEB4593122.1"/>
    </source>
</evidence>
<sequence>MAFPRTLAGLAVCVRREIRAGRGRCGFALHKPAVKAVRVLAAAIRQAAPKRVLPSGLGLGVCRCCPCGLSLATVKG</sequence>
<reference evidence="1 2" key="2">
    <citation type="submission" date="2024-01" db="EMBL/GenBank/DDBJ databases">
        <authorList>
            <person name="Xie X."/>
        </authorList>
    </citation>
    <scope>NUCLEOTIDE SEQUENCE [LARGE SCALE GENOMIC DNA]</scope>
    <source>
        <strain evidence="1">SCUT-1</strain>
    </source>
</reference>
<protein>
    <submittedName>
        <fullName evidence="1">Uncharacterized protein</fullName>
    </submittedName>
</protein>
<dbReference type="EMBL" id="JAYMYJ010000151">
    <property type="protein sequence ID" value="MEB4593122.1"/>
    <property type="molecule type" value="Genomic_DNA"/>
</dbReference>
<organism evidence="1 2">
    <name type="scientific">Candidatus Thiothrix phosphatis</name>
    <dbReference type="NCBI Taxonomy" id="3112415"/>
    <lineage>
        <taxon>Bacteria</taxon>
        <taxon>Pseudomonadati</taxon>
        <taxon>Pseudomonadota</taxon>
        <taxon>Gammaproteobacteria</taxon>
        <taxon>Thiotrichales</taxon>
        <taxon>Thiotrichaceae</taxon>
        <taxon>Thiothrix</taxon>
    </lineage>
</organism>
<keyword evidence="2" id="KW-1185">Reference proteome</keyword>
<dbReference type="Proteomes" id="UP001308005">
    <property type="component" value="Unassembled WGS sequence"/>
</dbReference>
<evidence type="ECO:0000313" key="2">
    <source>
        <dbReference type="Proteomes" id="UP001308005"/>
    </source>
</evidence>